<keyword evidence="1" id="KW-0472">Membrane</keyword>
<feature type="transmembrane region" description="Helical" evidence="1">
    <location>
        <begin position="77"/>
        <end position="95"/>
    </location>
</feature>
<dbReference type="EMBL" id="JSYL01000018">
    <property type="protein sequence ID" value="KIA85470.1"/>
    <property type="molecule type" value="Genomic_DNA"/>
</dbReference>
<protein>
    <submittedName>
        <fullName evidence="2">Uncharacterized protein</fullName>
    </submittedName>
</protein>
<dbReference type="AlphaFoldDB" id="A0A0C1CVX4"/>
<keyword evidence="1" id="KW-0812">Transmembrane</keyword>
<accession>A0A0C1CVX4</accession>
<gene>
    <name evidence="2" type="ORF">OA86_14565</name>
</gene>
<reference evidence="2 3" key="1">
    <citation type="submission" date="2014-10" db="EMBL/GenBank/DDBJ databases">
        <title>Kaistella jeonii genome.</title>
        <authorList>
            <person name="Clayton J.T."/>
            <person name="Newman J.D."/>
        </authorList>
    </citation>
    <scope>NUCLEOTIDE SEQUENCE [LARGE SCALE GENOMIC DNA]</scope>
    <source>
        <strain evidence="2 3">DSM 17048</strain>
    </source>
</reference>
<dbReference type="RefSeq" id="WP_039354853.1">
    <property type="nucleotide sequence ID" value="NZ_FOLA01000020.1"/>
</dbReference>
<evidence type="ECO:0000313" key="3">
    <source>
        <dbReference type="Proteomes" id="UP000031473"/>
    </source>
</evidence>
<feature type="transmembrane region" description="Helical" evidence="1">
    <location>
        <begin position="49"/>
        <end position="70"/>
    </location>
</feature>
<sequence length="99" mass="11319">MKKEIITEKEQNLGSHLGIRIIAVLLFLFILFLIFITGNAETIYAIIEFAPYIIGAWIIFIIIEAVILLVNKKRKLAIANFTLIIISALFSYFLYNQLA</sequence>
<keyword evidence="1" id="KW-1133">Transmembrane helix</keyword>
<comment type="caution">
    <text evidence="2">The sequence shown here is derived from an EMBL/GenBank/DDBJ whole genome shotgun (WGS) entry which is preliminary data.</text>
</comment>
<keyword evidence="3" id="KW-1185">Reference proteome</keyword>
<organism evidence="2 3">
    <name type="scientific">Kaistella jeonii</name>
    <dbReference type="NCBI Taxonomy" id="266749"/>
    <lineage>
        <taxon>Bacteria</taxon>
        <taxon>Pseudomonadati</taxon>
        <taxon>Bacteroidota</taxon>
        <taxon>Flavobacteriia</taxon>
        <taxon>Flavobacteriales</taxon>
        <taxon>Weeksellaceae</taxon>
        <taxon>Chryseobacterium group</taxon>
        <taxon>Kaistella</taxon>
    </lineage>
</organism>
<evidence type="ECO:0000256" key="1">
    <source>
        <dbReference type="SAM" id="Phobius"/>
    </source>
</evidence>
<feature type="transmembrane region" description="Helical" evidence="1">
    <location>
        <begin position="21"/>
        <end position="37"/>
    </location>
</feature>
<name>A0A0C1CVX4_9FLAO</name>
<proteinExistence type="predicted"/>
<dbReference type="STRING" id="266749.SAMN05421876_1206"/>
<evidence type="ECO:0000313" key="2">
    <source>
        <dbReference type="EMBL" id="KIA85470.1"/>
    </source>
</evidence>
<dbReference type="Proteomes" id="UP000031473">
    <property type="component" value="Unassembled WGS sequence"/>
</dbReference>